<proteinExistence type="predicted"/>
<keyword evidence="3" id="KW-1185">Reference proteome</keyword>
<evidence type="ECO:0000256" key="1">
    <source>
        <dbReference type="SAM" id="SignalP"/>
    </source>
</evidence>
<evidence type="ECO:0000313" key="2">
    <source>
        <dbReference type="EMBL" id="QEV46477.1"/>
    </source>
</evidence>
<sequence length="120" mass="12582">MRTNLAALAATGALALGTGVLAAPPAAASDQMFYGCPSGAACIYGAGAALSTGPTNSFWRAGTYNLSGQNNWHYVKNNQTGGWKFRLCTGWNGTGTCYTMAQDELWWVDLTPINSVVVTP</sequence>
<protein>
    <recommendedName>
        <fullName evidence="4">Peptidase inhibitor family I36</fullName>
    </recommendedName>
</protein>
<dbReference type="EMBL" id="CP023692">
    <property type="protein sequence ID" value="QEV46477.1"/>
    <property type="molecule type" value="Genomic_DNA"/>
</dbReference>
<reference evidence="2 3" key="1">
    <citation type="submission" date="2017-09" db="EMBL/GenBank/DDBJ databases">
        <authorList>
            <person name="Lee N."/>
            <person name="Cho B.-K."/>
        </authorList>
    </citation>
    <scope>NUCLEOTIDE SEQUENCE [LARGE SCALE GENOMIC DNA]</scope>
    <source>
        <strain evidence="2 3">ATCC 27476</strain>
    </source>
</reference>
<organism evidence="2 3">
    <name type="scientific">Streptomyces vinaceus</name>
    <dbReference type="NCBI Taxonomy" id="1960"/>
    <lineage>
        <taxon>Bacteria</taxon>
        <taxon>Bacillati</taxon>
        <taxon>Actinomycetota</taxon>
        <taxon>Actinomycetes</taxon>
        <taxon>Kitasatosporales</taxon>
        <taxon>Streptomycetaceae</taxon>
        <taxon>Streptomyces</taxon>
    </lineage>
</organism>
<dbReference type="Proteomes" id="UP000325563">
    <property type="component" value="Chromosome"/>
</dbReference>
<dbReference type="KEGG" id="svn:CP980_16445"/>
<feature type="chain" id="PRO_5023902781" description="Peptidase inhibitor family I36" evidence="1">
    <location>
        <begin position="23"/>
        <end position="120"/>
    </location>
</feature>
<name>A0A5J6J5P2_STRVI</name>
<gene>
    <name evidence="2" type="ORF">CP980_16445</name>
</gene>
<accession>A0A5J6J5P2</accession>
<feature type="signal peptide" evidence="1">
    <location>
        <begin position="1"/>
        <end position="22"/>
    </location>
</feature>
<keyword evidence="1" id="KW-0732">Signal</keyword>
<evidence type="ECO:0000313" key="3">
    <source>
        <dbReference type="Proteomes" id="UP000325563"/>
    </source>
</evidence>
<dbReference type="AlphaFoldDB" id="A0A5J6J5P2"/>
<evidence type="ECO:0008006" key="4">
    <source>
        <dbReference type="Google" id="ProtNLM"/>
    </source>
</evidence>